<dbReference type="EMBL" id="BPNL01000129">
    <property type="protein sequence ID" value="GJA56975.1"/>
    <property type="molecule type" value="Genomic_DNA"/>
</dbReference>
<organism evidence="4 5">
    <name type="scientific">Aeromonas caviae</name>
    <name type="common">Aeromonas punctata</name>
    <dbReference type="NCBI Taxonomy" id="648"/>
    <lineage>
        <taxon>Bacteria</taxon>
        <taxon>Pseudomonadati</taxon>
        <taxon>Pseudomonadota</taxon>
        <taxon>Gammaproteobacteria</taxon>
        <taxon>Aeromonadales</taxon>
        <taxon>Aeromonadaceae</taxon>
        <taxon>Aeromonas</taxon>
    </lineage>
</organism>
<reference evidence="4" key="1">
    <citation type="submission" date="2021-07" db="EMBL/GenBank/DDBJ databases">
        <title>Draft genome sequence of carbapenem-resistant Aeromonas spp. in Japan.</title>
        <authorList>
            <person name="Maehana S."/>
            <person name="Suzuki M."/>
            <person name="Kitasato H."/>
        </authorList>
    </citation>
    <scope>NUCLEOTIDE SEQUENCE</scope>
    <source>
        <strain evidence="3">KAM348</strain>
        <strain evidence="4">KAM351</strain>
    </source>
</reference>
<comment type="caution">
    <text evidence="4">The sequence shown here is derived from an EMBL/GenBank/DDBJ whole genome shotgun (WGS) entry which is preliminary data.</text>
</comment>
<evidence type="ECO:0000313" key="4">
    <source>
        <dbReference type="EMBL" id="GJA65951.1"/>
    </source>
</evidence>
<evidence type="ECO:0008006" key="6">
    <source>
        <dbReference type="Google" id="ProtNLM"/>
    </source>
</evidence>
<dbReference type="Proteomes" id="UP000886934">
    <property type="component" value="Unassembled WGS sequence"/>
</dbReference>
<proteinExistence type="predicted"/>
<feature type="domain" description="Replication-associated protein G2P C-terminal" evidence="2">
    <location>
        <begin position="283"/>
        <end position="343"/>
    </location>
</feature>
<dbReference type="InterPro" id="IPR022686">
    <property type="entry name" value="G2P_N"/>
</dbReference>
<dbReference type="Pfam" id="PF05144">
    <property type="entry name" value="Phage_CRI"/>
    <property type="match status" value="1"/>
</dbReference>
<evidence type="ECO:0000259" key="2">
    <source>
        <dbReference type="Pfam" id="PF05155"/>
    </source>
</evidence>
<dbReference type="AlphaFoldDB" id="A0AA37G2C7"/>
<evidence type="ECO:0000313" key="5">
    <source>
        <dbReference type="Proteomes" id="UP000886934"/>
    </source>
</evidence>
<protein>
    <recommendedName>
        <fullName evidence="6">Replication-associated protein G2P</fullName>
    </recommendedName>
</protein>
<feature type="domain" description="Replication-associated protein G2P N-terminal" evidence="1">
    <location>
        <begin position="3"/>
        <end position="241"/>
    </location>
</feature>
<evidence type="ECO:0000313" key="3">
    <source>
        <dbReference type="EMBL" id="GJA56975.1"/>
    </source>
</evidence>
<evidence type="ECO:0000259" key="1">
    <source>
        <dbReference type="Pfam" id="PF05144"/>
    </source>
</evidence>
<sequence length="360" mass="40953">MIMADWISARIACNHSEEIAGGAMVNYKDHSNLDIHNAEWFFTKPLPVVGSHDANVRIKTSAFSGQDESGRELHIDGNLVKFFQGHNLFGSHDIVGLVSAFMDHLCGIPQLGLCPTDFQRQSWRNGNFQLGRVDVTTMYQLRNRNDVLSWLATAEHTTTMTHRGRGQLTKGSTLYYGKHSRRWSLKFYSKGEELSAKGHQLPLTIPNRDHLIEYAQPALRCELTLRSMQLKQTELQLAANWPRTAEGISQILQHYMKGLNMSDVRTLPAEALDSLPSGCRLAYQTWIEGHDLKTMLVRRTFYHYRRLLLQHGVDIANVQPRENANVVKLYRVLEAVPMAIPDWARGTPLYFDPTANKRTA</sequence>
<dbReference type="NCBIfam" id="TIGR01629">
    <property type="entry name" value="rep_II_X"/>
    <property type="match status" value="1"/>
</dbReference>
<gene>
    <name evidence="3" type="ORF">KAM348_43980</name>
    <name evidence="4" type="ORF">KAM351_45620</name>
</gene>
<dbReference type="InterPro" id="IPR022688">
    <property type="entry name" value="G2P_C"/>
</dbReference>
<dbReference type="Proteomes" id="UP000887009">
    <property type="component" value="Unassembled WGS sequence"/>
</dbReference>
<dbReference type="Pfam" id="PF05155">
    <property type="entry name" value="G2P_X_C"/>
    <property type="match status" value="1"/>
</dbReference>
<accession>A0AA37G2C7</accession>
<name>A0AA37G2C7_AERCA</name>
<dbReference type="InterPro" id="IPR006516">
    <property type="entry name" value="G2P"/>
</dbReference>
<dbReference type="GO" id="GO:0006260">
    <property type="term" value="P:DNA replication"/>
    <property type="evidence" value="ECO:0007669"/>
    <property type="project" value="InterPro"/>
</dbReference>
<dbReference type="EMBL" id="BPNN01000160">
    <property type="protein sequence ID" value="GJA65951.1"/>
    <property type="molecule type" value="Genomic_DNA"/>
</dbReference>